<keyword evidence="1" id="KW-1133">Transmembrane helix</keyword>
<reference evidence="2" key="1">
    <citation type="submission" date="2018-02" db="EMBL/GenBank/DDBJ databases">
        <title>Rhizophora mucronata_Transcriptome.</title>
        <authorList>
            <person name="Meera S.P."/>
            <person name="Sreeshan A."/>
            <person name="Augustine A."/>
        </authorList>
    </citation>
    <scope>NUCLEOTIDE SEQUENCE</scope>
    <source>
        <tissue evidence="2">Leaf</tissue>
    </source>
</reference>
<keyword evidence="1" id="KW-0472">Membrane</keyword>
<accession>A0A2P2P5W3</accession>
<dbReference type="EMBL" id="GGEC01069527">
    <property type="protein sequence ID" value="MBX50011.1"/>
    <property type="molecule type" value="Transcribed_RNA"/>
</dbReference>
<sequence length="36" mass="4149">MQFALPSIDSVKFAIILLVCINWKYMLLLSKALVYC</sequence>
<dbReference type="AlphaFoldDB" id="A0A2P2P5W3"/>
<organism evidence="2">
    <name type="scientific">Rhizophora mucronata</name>
    <name type="common">Asiatic mangrove</name>
    <dbReference type="NCBI Taxonomy" id="61149"/>
    <lineage>
        <taxon>Eukaryota</taxon>
        <taxon>Viridiplantae</taxon>
        <taxon>Streptophyta</taxon>
        <taxon>Embryophyta</taxon>
        <taxon>Tracheophyta</taxon>
        <taxon>Spermatophyta</taxon>
        <taxon>Magnoliopsida</taxon>
        <taxon>eudicotyledons</taxon>
        <taxon>Gunneridae</taxon>
        <taxon>Pentapetalae</taxon>
        <taxon>rosids</taxon>
        <taxon>fabids</taxon>
        <taxon>Malpighiales</taxon>
        <taxon>Rhizophoraceae</taxon>
        <taxon>Rhizophora</taxon>
    </lineage>
</organism>
<evidence type="ECO:0000313" key="2">
    <source>
        <dbReference type="EMBL" id="MBX50011.1"/>
    </source>
</evidence>
<proteinExistence type="predicted"/>
<keyword evidence="1" id="KW-0812">Transmembrane</keyword>
<name>A0A2P2P5W3_RHIMU</name>
<protein>
    <submittedName>
        <fullName evidence="2">Uncharacterized protein</fullName>
    </submittedName>
</protein>
<feature type="transmembrane region" description="Helical" evidence="1">
    <location>
        <begin position="13"/>
        <end position="34"/>
    </location>
</feature>
<evidence type="ECO:0000256" key="1">
    <source>
        <dbReference type="SAM" id="Phobius"/>
    </source>
</evidence>